<sequence>MHSELPTKKNGLEKGRTLFADRSLGSINYRKNFMIKCRGSYLSYDLQAIALCHQFTNMMVLNIHI</sequence>
<proteinExistence type="predicted"/>
<comment type="caution">
    <text evidence="1">The sequence shown here is derived from an EMBL/GenBank/DDBJ whole genome shotgun (WGS) entry which is preliminary data.</text>
</comment>
<dbReference type="EMBL" id="JAYRBN010000058">
    <property type="protein sequence ID" value="KAL2741914.1"/>
    <property type="molecule type" value="Genomic_DNA"/>
</dbReference>
<reference evidence="1 2" key="1">
    <citation type="journal article" date="2024" name="Ann. Entomol. Soc. Am.">
        <title>Genomic analyses of the southern and eastern yellowjacket wasps (Hymenoptera: Vespidae) reveal evolutionary signatures of social life.</title>
        <authorList>
            <person name="Catto M.A."/>
            <person name="Caine P.B."/>
            <person name="Orr S.E."/>
            <person name="Hunt B.G."/>
            <person name="Goodisman M.A.D."/>
        </authorList>
    </citation>
    <scope>NUCLEOTIDE SEQUENCE [LARGE SCALE GENOMIC DNA]</scope>
    <source>
        <strain evidence="1">232</strain>
        <tissue evidence="1">Head and thorax</tissue>
    </source>
</reference>
<evidence type="ECO:0000313" key="2">
    <source>
        <dbReference type="Proteomes" id="UP001607303"/>
    </source>
</evidence>
<dbReference type="Proteomes" id="UP001607303">
    <property type="component" value="Unassembled WGS sequence"/>
</dbReference>
<organism evidence="1 2">
    <name type="scientific">Vespula maculifrons</name>
    <name type="common">Eastern yellow jacket</name>
    <name type="synonym">Wasp</name>
    <dbReference type="NCBI Taxonomy" id="7453"/>
    <lineage>
        <taxon>Eukaryota</taxon>
        <taxon>Metazoa</taxon>
        <taxon>Ecdysozoa</taxon>
        <taxon>Arthropoda</taxon>
        <taxon>Hexapoda</taxon>
        <taxon>Insecta</taxon>
        <taxon>Pterygota</taxon>
        <taxon>Neoptera</taxon>
        <taxon>Endopterygota</taxon>
        <taxon>Hymenoptera</taxon>
        <taxon>Apocrita</taxon>
        <taxon>Aculeata</taxon>
        <taxon>Vespoidea</taxon>
        <taxon>Vespidae</taxon>
        <taxon>Vespinae</taxon>
        <taxon>Vespula</taxon>
    </lineage>
</organism>
<accession>A0ABD2CAY4</accession>
<name>A0ABD2CAY4_VESMC</name>
<protein>
    <submittedName>
        <fullName evidence="1">Uncharacterized protein</fullName>
    </submittedName>
</protein>
<gene>
    <name evidence="1" type="ORF">V1477_009543</name>
</gene>
<dbReference type="AlphaFoldDB" id="A0ABD2CAY4"/>
<keyword evidence="2" id="KW-1185">Reference proteome</keyword>
<evidence type="ECO:0000313" key="1">
    <source>
        <dbReference type="EMBL" id="KAL2741914.1"/>
    </source>
</evidence>